<accession>A0A016VG84</accession>
<gene>
    <name evidence="2" type="primary">Acey_s0010.g868</name>
    <name evidence="2" type="ORF">Y032_0010g868</name>
</gene>
<evidence type="ECO:0008006" key="4">
    <source>
        <dbReference type="Google" id="ProtNLM"/>
    </source>
</evidence>
<evidence type="ECO:0000313" key="3">
    <source>
        <dbReference type="Proteomes" id="UP000024635"/>
    </source>
</evidence>
<feature type="chain" id="PRO_5001490631" description="Secreted protein" evidence="1">
    <location>
        <begin position="21"/>
        <end position="92"/>
    </location>
</feature>
<feature type="signal peptide" evidence="1">
    <location>
        <begin position="1"/>
        <end position="20"/>
    </location>
</feature>
<name>A0A016VG84_9BILA</name>
<dbReference type="AlphaFoldDB" id="A0A016VG84"/>
<dbReference type="EMBL" id="JARK01001346">
    <property type="protein sequence ID" value="EYC26614.1"/>
    <property type="molecule type" value="Genomic_DNA"/>
</dbReference>
<keyword evidence="3" id="KW-1185">Reference proteome</keyword>
<comment type="caution">
    <text evidence="2">The sequence shown here is derived from an EMBL/GenBank/DDBJ whole genome shotgun (WGS) entry which is preliminary data.</text>
</comment>
<keyword evidence="1" id="KW-0732">Signal</keyword>
<dbReference type="Proteomes" id="UP000024635">
    <property type="component" value="Unassembled WGS sequence"/>
</dbReference>
<reference evidence="3" key="1">
    <citation type="journal article" date="2015" name="Nat. Genet.">
        <title>The genome and transcriptome of the zoonotic hookworm Ancylostoma ceylanicum identify infection-specific gene families.</title>
        <authorList>
            <person name="Schwarz E.M."/>
            <person name="Hu Y."/>
            <person name="Antoshechkin I."/>
            <person name="Miller M.M."/>
            <person name="Sternberg P.W."/>
            <person name="Aroian R.V."/>
        </authorList>
    </citation>
    <scope>NUCLEOTIDE SEQUENCE</scope>
    <source>
        <strain evidence="3">HY135</strain>
    </source>
</reference>
<organism evidence="2 3">
    <name type="scientific">Ancylostoma ceylanicum</name>
    <dbReference type="NCBI Taxonomy" id="53326"/>
    <lineage>
        <taxon>Eukaryota</taxon>
        <taxon>Metazoa</taxon>
        <taxon>Ecdysozoa</taxon>
        <taxon>Nematoda</taxon>
        <taxon>Chromadorea</taxon>
        <taxon>Rhabditida</taxon>
        <taxon>Rhabditina</taxon>
        <taxon>Rhabditomorpha</taxon>
        <taxon>Strongyloidea</taxon>
        <taxon>Ancylostomatidae</taxon>
        <taxon>Ancylostomatinae</taxon>
        <taxon>Ancylostoma</taxon>
    </lineage>
</organism>
<proteinExistence type="predicted"/>
<evidence type="ECO:0000313" key="2">
    <source>
        <dbReference type="EMBL" id="EYC26614.1"/>
    </source>
</evidence>
<sequence length="92" mass="10108">MRCLTTISLIAICICGGVFGRIQDDIPDWSESTGAGDYSGIRDSMPNCRKNSFQHQTSDDRARAGLRVEPERDCAYTSAVASSCRFNLSEIL</sequence>
<evidence type="ECO:0000256" key="1">
    <source>
        <dbReference type="SAM" id="SignalP"/>
    </source>
</evidence>
<protein>
    <recommendedName>
        <fullName evidence="4">Secreted protein</fullName>
    </recommendedName>
</protein>